<dbReference type="PANTHER" id="PTHR11102:SF160">
    <property type="entry name" value="ERAD-ASSOCIATED E3 UBIQUITIN-PROTEIN LIGASE COMPONENT HRD3"/>
    <property type="match status" value="1"/>
</dbReference>
<proteinExistence type="predicted"/>
<dbReference type="EC" id="3.5.2.6" evidence="1"/>
<name>A0A2X3K1P2_ECOLX</name>
<accession>A0A2X3K1P2</accession>
<dbReference type="Gene3D" id="1.25.40.10">
    <property type="entry name" value="Tetratricopeptide repeat domain"/>
    <property type="match status" value="1"/>
</dbReference>
<dbReference type="PANTHER" id="PTHR11102">
    <property type="entry name" value="SEL-1-LIKE PROTEIN"/>
    <property type="match status" value="1"/>
</dbReference>
<dbReference type="SUPFAM" id="SSF81901">
    <property type="entry name" value="HCP-like"/>
    <property type="match status" value="1"/>
</dbReference>
<dbReference type="EMBL" id="UARW01000010">
    <property type="protein sequence ID" value="SQD05956.1"/>
    <property type="molecule type" value="Genomic_DNA"/>
</dbReference>
<gene>
    <name evidence="1" type="primary">hcpA_3</name>
    <name evidence="1" type="ORF">NCTC8009_06538</name>
</gene>
<evidence type="ECO:0000313" key="2">
    <source>
        <dbReference type="Proteomes" id="UP000250991"/>
    </source>
</evidence>
<protein>
    <submittedName>
        <fullName evidence="1">Sel1 domain-containing protein</fullName>
        <ecNumber evidence="1">3.5.2.6</ecNumber>
    </submittedName>
</protein>
<dbReference type="InterPro" id="IPR011990">
    <property type="entry name" value="TPR-like_helical_dom_sf"/>
</dbReference>
<reference evidence="1 2" key="1">
    <citation type="submission" date="2018-06" db="EMBL/GenBank/DDBJ databases">
        <authorList>
            <consortium name="Pathogen Informatics"/>
            <person name="Doyle S."/>
        </authorList>
    </citation>
    <scope>NUCLEOTIDE SEQUENCE [LARGE SCALE GENOMIC DNA]</scope>
    <source>
        <strain evidence="1 2">NCTC8009</strain>
    </source>
</reference>
<dbReference type="InterPro" id="IPR006597">
    <property type="entry name" value="Sel1-like"/>
</dbReference>
<dbReference type="SMART" id="SM00671">
    <property type="entry name" value="SEL1"/>
    <property type="match status" value="4"/>
</dbReference>
<dbReference type="InterPro" id="IPR050767">
    <property type="entry name" value="Sel1_AlgK"/>
</dbReference>
<sequence length="193" mass="22283">MRKIILGGCTEMATESQKTMRWHFSGTNKLHYKAIVTRKTIWPIFMEDGKGVAQNKTLAAFWYLKSAQQGNRHAQFQIAWDYNAGEGVDQDYKQAMYWYLKAAAQESVGAYVNIGYMYKHGQGVEKDYQAAFEWFTKAAECNDATAWYNLAIMYHYGEGRPVDLRQALDLYRKVQSSGTRDVSQEIRETEDLL</sequence>
<dbReference type="Proteomes" id="UP000250991">
    <property type="component" value="Unassembled WGS sequence"/>
</dbReference>
<evidence type="ECO:0000313" key="1">
    <source>
        <dbReference type="EMBL" id="SQD05956.1"/>
    </source>
</evidence>
<dbReference type="Pfam" id="PF08238">
    <property type="entry name" value="Sel1"/>
    <property type="match status" value="4"/>
</dbReference>
<keyword evidence="1" id="KW-0378">Hydrolase</keyword>
<dbReference type="GO" id="GO:0008800">
    <property type="term" value="F:beta-lactamase activity"/>
    <property type="evidence" value="ECO:0007669"/>
    <property type="project" value="UniProtKB-EC"/>
</dbReference>
<dbReference type="AlphaFoldDB" id="A0A2X3K1P2"/>
<organism evidence="1 2">
    <name type="scientific">Escherichia coli</name>
    <dbReference type="NCBI Taxonomy" id="562"/>
    <lineage>
        <taxon>Bacteria</taxon>
        <taxon>Pseudomonadati</taxon>
        <taxon>Pseudomonadota</taxon>
        <taxon>Gammaproteobacteria</taxon>
        <taxon>Enterobacterales</taxon>
        <taxon>Enterobacteriaceae</taxon>
        <taxon>Escherichia</taxon>
    </lineage>
</organism>